<dbReference type="Proteomes" id="UP000284277">
    <property type="component" value="Unassembled WGS sequence"/>
</dbReference>
<dbReference type="RefSeq" id="WP_120195823.1">
    <property type="nucleotide sequence ID" value="NZ_MCIA01000007.1"/>
</dbReference>
<dbReference type="InterPro" id="IPR024539">
    <property type="entry name" value="DUF3877"/>
</dbReference>
<evidence type="ECO:0000313" key="1">
    <source>
        <dbReference type="EMBL" id="RKD33261.1"/>
    </source>
</evidence>
<dbReference type="AlphaFoldDB" id="A0A419T718"/>
<sequence length="179" mass="21321">MQYAFLEQMLINSIKEVQIKLGYEKEAIRFYYPEKALIRAVKINGNLKEEIKAFMEGFKEYTKDKLHNVRITKSQERFCFEIPPEGVEYVYQNVEDNGFLREFIKAVEKPGTTLDDILSVFGSYSQGRIICNTSNQEECDYVIFFEDASFDYYRYYIKFHENHVTYHRFLLEEAVEMGL</sequence>
<evidence type="ECO:0000313" key="2">
    <source>
        <dbReference type="Proteomes" id="UP000284277"/>
    </source>
</evidence>
<name>A0A419T718_9FIRM</name>
<organism evidence="1 2">
    <name type="scientific">Lacrimispora algidixylanolytica</name>
    <dbReference type="NCBI Taxonomy" id="94868"/>
    <lineage>
        <taxon>Bacteria</taxon>
        <taxon>Bacillati</taxon>
        <taxon>Bacillota</taxon>
        <taxon>Clostridia</taxon>
        <taxon>Lachnospirales</taxon>
        <taxon>Lachnospiraceae</taxon>
        <taxon>Lacrimispora</taxon>
    </lineage>
</organism>
<proteinExistence type="predicted"/>
<gene>
    <name evidence="1" type="ORF">BET01_14625</name>
</gene>
<reference evidence="1 2" key="1">
    <citation type="submission" date="2016-08" db="EMBL/GenBank/DDBJ databases">
        <title>A new outlook on sporulation: Clostridium algidixylanolyticum.</title>
        <authorList>
            <person name="Poppleton D.I."/>
            <person name="Gribaldo S."/>
        </authorList>
    </citation>
    <scope>NUCLEOTIDE SEQUENCE [LARGE SCALE GENOMIC DNA]</scope>
    <source>
        <strain evidence="1 2">SPL73</strain>
    </source>
</reference>
<dbReference type="Pfam" id="PF12993">
    <property type="entry name" value="DUF3877"/>
    <property type="match status" value="1"/>
</dbReference>
<dbReference type="OrthoDB" id="1820637at2"/>
<comment type="caution">
    <text evidence="1">The sequence shown here is derived from an EMBL/GenBank/DDBJ whole genome shotgun (WGS) entry which is preliminary data.</text>
</comment>
<accession>A0A419T718</accession>
<keyword evidence="2" id="KW-1185">Reference proteome</keyword>
<protein>
    <submittedName>
        <fullName evidence="1">Uncharacterized protein</fullName>
    </submittedName>
</protein>
<dbReference type="EMBL" id="MCIA01000007">
    <property type="protein sequence ID" value="RKD33261.1"/>
    <property type="molecule type" value="Genomic_DNA"/>
</dbReference>